<keyword evidence="1" id="KW-0812">Transmembrane</keyword>
<dbReference type="EMBL" id="CP024091">
    <property type="protein sequence ID" value="ATP56120.1"/>
    <property type="molecule type" value="Genomic_DNA"/>
</dbReference>
<evidence type="ECO:0000313" key="4">
    <source>
        <dbReference type="Proteomes" id="UP000223749"/>
    </source>
</evidence>
<dbReference type="Proteomes" id="UP000223749">
    <property type="component" value="Chromosome"/>
</dbReference>
<reference evidence="3 4" key="1">
    <citation type="submission" date="2017-10" db="EMBL/GenBank/DDBJ databases">
        <title>Whole genome of Pedobacter ginsengisoli T01R-27 isolated from tomato rhizosphere.</title>
        <authorList>
            <person name="Weon H.-Y."/>
            <person name="Lee S.A."/>
            <person name="Sang M.K."/>
            <person name="Song J."/>
        </authorList>
    </citation>
    <scope>NUCLEOTIDE SEQUENCE [LARGE SCALE GENOMIC DNA]</scope>
    <source>
        <strain evidence="3 4">T01R-27</strain>
    </source>
</reference>
<accession>A0A2D1U3D7</accession>
<dbReference type="AlphaFoldDB" id="A0A2D1U3D7"/>
<dbReference type="Pfam" id="PF13386">
    <property type="entry name" value="DsbD_2"/>
    <property type="match status" value="1"/>
</dbReference>
<feature type="transmembrane region" description="Helical" evidence="1">
    <location>
        <begin position="191"/>
        <end position="208"/>
    </location>
</feature>
<protein>
    <recommendedName>
        <fullName evidence="2">Urease accessory protein UreH-like transmembrane domain-containing protein</fullName>
    </recommendedName>
</protein>
<evidence type="ECO:0000259" key="2">
    <source>
        <dbReference type="Pfam" id="PF13386"/>
    </source>
</evidence>
<sequence length="228" mass="25147">MSNEKLAFFIGLLGSVHCIGMCGPLAFAVPFKHSGWGHLLWNKLIYQFGRIISYCFLGALVGLMGKQIWQAGLQQGISILTGALIILAAFSRLFKFSVIKGTPLKILSPFNKVFSYAFKHKLNHLIIGIINGLLPCGFVYLALAGALNTGSIKQGIIYMFWFGVGTVPLMLSAAIIVGFSGFTFRNTLNKIVPYIMLILGFWFLLRGFELNIPYLSPQAPNSSLMECR</sequence>
<proteinExistence type="predicted"/>
<dbReference type="PANTHER" id="PTHR42208:SF1">
    <property type="entry name" value="HEAVY METAL TRANSPORTER"/>
    <property type="match status" value="1"/>
</dbReference>
<gene>
    <name evidence="3" type="ORF">CPT03_06410</name>
</gene>
<keyword evidence="1" id="KW-1133">Transmembrane helix</keyword>
<evidence type="ECO:0000313" key="3">
    <source>
        <dbReference type="EMBL" id="ATP56120.1"/>
    </source>
</evidence>
<evidence type="ECO:0000256" key="1">
    <source>
        <dbReference type="SAM" id="Phobius"/>
    </source>
</evidence>
<keyword evidence="1" id="KW-0472">Membrane</keyword>
<dbReference type="RefSeq" id="WP_099438062.1">
    <property type="nucleotide sequence ID" value="NZ_CP024091.1"/>
</dbReference>
<feature type="transmembrane region" description="Helical" evidence="1">
    <location>
        <begin position="44"/>
        <end position="64"/>
    </location>
</feature>
<dbReference type="InterPro" id="IPR039447">
    <property type="entry name" value="UreH-like_TM_dom"/>
</dbReference>
<feature type="transmembrane region" description="Helical" evidence="1">
    <location>
        <begin position="122"/>
        <end position="143"/>
    </location>
</feature>
<organism evidence="3 4">
    <name type="scientific">Pedobacter ginsengisoli</name>
    <dbReference type="NCBI Taxonomy" id="363852"/>
    <lineage>
        <taxon>Bacteria</taxon>
        <taxon>Pseudomonadati</taxon>
        <taxon>Bacteroidota</taxon>
        <taxon>Sphingobacteriia</taxon>
        <taxon>Sphingobacteriales</taxon>
        <taxon>Sphingobacteriaceae</taxon>
        <taxon>Pedobacter</taxon>
    </lineage>
</organism>
<dbReference type="OrthoDB" id="594443at2"/>
<feature type="domain" description="Urease accessory protein UreH-like transmembrane" evidence="2">
    <location>
        <begin position="7"/>
        <end position="202"/>
    </location>
</feature>
<keyword evidence="4" id="KW-1185">Reference proteome</keyword>
<name>A0A2D1U3D7_9SPHI</name>
<feature type="transmembrane region" description="Helical" evidence="1">
    <location>
        <begin position="155"/>
        <end position="179"/>
    </location>
</feature>
<dbReference type="KEGG" id="pgs:CPT03_06410"/>
<feature type="transmembrane region" description="Helical" evidence="1">
    <location>
        <begin position="76"/>
        <end position="94"/>
    </location>
</feature>
<dbReference type="PANTHER" id="PTHR42208">
    <property type="entry name" value="HEAVY METAL TRANSPORTER-RELATED"/>
    <property type="match status" value="1"/>
</dbReference>